<dbReference type="AlphaFoldDB" id="A0AA89BX88"/>
<dbReference type="SUPFAM" id="SSF63829">
    <property type="entry name" value="Calcium-dependent phosphotriesterase"/>
    <property type="match status" value="1"/>
</dbReference>
<feature type="domain" description="B box-type" evidence="3">
    <location>
        <begin position="12"/>
        <end position="59"/>
    </location>
</feature>
<dbReference type="SMART" id="SM00336">
    <property type="entry name" value="BBOX"/>
    <property type="match status" value="2"/>
</dbReference>
<keyword evidence="1" id="KW-0863">Zinc-finger</keyword>
<dbReference type="InterPro" id="IPR047153">
    <property type="entry name" value="TRIM45/56/19-like"/>
</dbReference>
<dbReference type="InterPro" id="IPR000315">
    <property type="entry name" value="Znf_B-box"/>
</dbReference>
<keyword evidence="1" id="KW-0479">Metal-binding</keyword>
<dbReference type="PANTHER" id="PTHR25462:SF296">
    <property type="entry name" value="MEIOTIC P26, ISOFORM F"/>
    <property type="match status" value="1"/>
</dbReference>
<sequence length="557" mass="62830">MSDIGATAFPTQLALTCGFCSGTIDVKWFCKSCAASMCNTCKTSHPKIPAFMNHVIVPRTNDVIRLYGPSKIAEQCPVHPEKEISTYCKDCHVPCCVTCQVQKHQQHEISSIEDAYLSAETRLNDNVRHLEKELMPTLDKMADKTKQNQSEKRDKMAAVRKEVNAFRKEMRQTVDESCDNLLEKLNEKDIEFDQVITRIDSQKRKCRELIREIEGIIQKGHLSMIKFSPTSPRTLIPEIRTPKLTIPVFTPGRDILTIIRDRIGTIEWTDRTPDPNLLPSPITTFDPSMININKVTSFSSQIDVSSITTTGNNTAWVMDCHSDTMYLYDSSGKVVRSITVKGSGGINGMVITRSGEMIVTCNDRKVRRVSVSGEVSTMIDTSSFRPEGVCLTDNEDVVVCMSDQDRRNHLAVYSPDTSKKIREIRGMDGEGKQQITDPYRVISNGKDLCVVNDGPYNVVCVDERDDVRWVYDGEEAKLTLPFNPAEISVDKYNNLLVIDWENRCVHYIDREGKLIQIILTQEQTGLSWPFGICVDDKTGKVWVGNESTNVVICKYLS</sequence>
<dbReference type="Proteomes" id="UP001186944">
    <property type="component" value="Unassembled WGS sequence"/>
</dbReference>
<evidence type="ECO:0000313" key="4">
    <source>
        <dbReference type="EMBL" id="KAK3093923.1"/>
    </source>
</evidence>
<dbReference type="PROSITE" id="PS50119">
    <property type="entry name" value="ZF_BBOX"/>
    <property type="match status" value="2"/>
</dbReference>
<dbReference type="Gene3D" id="2.120.10.30">
    <property type="entry name" value="TolB, C-terminal domain"/>
    <property type="match status" value="1"/>
</dbReference>
<keyword evidence="2" id="KW-0175">Coiled coil</keyword>
<feature type="domain" description="B box-type" evidence="3">
    <location>
        <begin position="71"/>
        <end position="112"/>
    </location>
</feature>
<feature type="coiled-coil region" evidence="2">
    <location>
        <begin position="156"/>
        <end position="219"/>
    </location>
</feature>
<dbReference type="Gene3D" id="4.10.830.40">
    <property type="match status" value="1"/>
</dbReference>
<accession>A0AA89BX88</accession>
<dbReference type="PANTHER" id="PTHR25462">
    <property type="entry name" value="BONUS, ISOFORM C-RELATED"/>
    <property type="match status" value="1"/>
</dbReference>
<dbReference type="CDD" id="cd19757">
    <property type="entry name" value="Bbox1"/>
    <property type="match status" value="1"/>
</dbReference>
<dbReference type="CDD" id="cd19756">
    <property type="entry name" value="Bbox2"/>
    <property type="match status" value="1"/>
</dbReference>
<organism evidence="4 5">
    <name type="scientific">Pinctada imbricata</name>
    <name type="common">Atlantic pearl-oyster</name>
    <name type="synonym">Pinctada martensii</name>
    <dbReference type="NCBI Taxonomy" id="66713"/>
    <lineage>
        <taxon>Eukaryota</taxon>
        <taxon>Metazoa</taxon>
        <taxon>Spiralia</taxon>
        <taxon>Lophotrochozoa</taxon>
        <taxon>Mollusca</taxon>
        <taxon>Bivalvia</taxon>
        <taxon>Autobranchia</taxon>
        <taxon>Pteriomorphia</taxon>
        <taxon>Pterioida</taxon>
        <taxon>Pterioidea</taxon>
        <taxon>Pteriidae</taxon>
        <taxon>Pinctada</taxon>
    </lineage>
</organism>
<name>A0AA89BX88_PINIB</name>
<evidence type="ECO:0000259" key="3">
    <source>
        <dbReference type="PROSITE" id="PS50119"/>
    </source>
</evidence>
<evidence type="ECO:0000256" key="2">
    <source>
        <dbReference type="SAM" id="Coils"/>
    </source>
</evidence>
<keyword evidence="5" id="KW-1185">Reference proteome</keyword>
<evidence type="ECO:0000313" key="5">
    <source>
        <dbReference type="Proteomes" id="UP001186944"/>
    </source>
</evidence>
<dbReference type="Pfam" id="PF00643">
    <property type="entry name" value="zf-B_box"/>
    <property type="match status" value="1"/>
</dbReference>
<keyword evidence="1" id="KW-0862">Zinc</keyword>
<evidence type="ECO:0000256" key="1">
    <source>
        <dbReference type="PROSITE-ProRule" id="PRU00024"/>
    </source>
</evidence>
<reference evidence="4" key="1">
    <citation type="submission" date="2019-08" db="EMBL/GenBank/DDBJ databases">
        <title>The improved chromosome-level genome for the pearl oyster Pinctada fucata martensii using PacBio sequencing and Hi-C.</title>
        <authorList>
            <person name="Zheng Z."/>
        </authorList>
    </citation>
    <scope>NUCLEOTIDE SEQUENCE</scope>
    <source>
        <strain evidence="4">ZZ-2019</strain>
        <tissue evidence="4">Adductor muscle</tissue>
    </source>
</reference>
<gene>
    <name evidence="4" type="ORF">FSP39_021881</name>
</gene>
<dbReference type="GO" id="GO:0008270">
    <property type="term" value="F:zinc ion binding"/>
    <property type="evidence" value="ECO:0007669"/>
    <property type="project" value="UniProtKB-KW"/>
</dbReference>
<dbReference type="EMBL" id="VSWD01000009">
    <property type="protein sequence ID" value="KAK3093923.1"/>
    <property type="molecule type" value="Genomic_DNA"/>
</dbReference>
<protein>
    <recommendedName>
        <fullName evidence="3">B box-type domain-containing protein</fullName>
    </recommendedName>
</protein>
<proteinExistence type="predicted"/>
<dbReference type="InterPro" id="IPR011042">
    <property type="entry name" value="6-blade_b-propeller_TolB-like"/>
</dbReference>
<comment type="caution">
    <text evidence="4">The sequence shown here is derived from an EMBL/GenBank/DDBJ whole genome shotgun (WGS) entry which is preliminary data.</text>
</comment>
<dbReference type="SUPFAM" id="SSF57845">
    <property type="entry name" value="B-box zinc-binding domain"/>
    <property type="match status" value="1"/>
</dbReference>
<dbReference type="Gene3D" id="3.30.160.60">
    <property type="entry name" value="Classic Zinc Finger"/>
    <property type="match status" value="1"/>
</dbReference>